<keyword evidence="3" id="KW-0489">Methyltransferase</keyword>
<dbReference type="GO" id="GO:0032259">
    <property type="term" value="P:methylation"/>
    <property type="evidence" value="ECO:0007669"/>
    <property type="project" value="UniProtKB-KW"/>
</dbReference>
<dbReference type="Pfam" id="PF13649">
    <property type="entry name" value="Methyltransf_25"/>
    <property type="match status" value="1"/>
</dbReference>
<dbReference type="InterPro" id="IPR041698">
    <property type="entry name" value="Methyltransf_25"/>
</dbReference>
<dbReference type="GO" id="GO:0008168">
    <property type="term" value="F:methyltransferase activity"/>
    <property type="evidence" value="ECO:0007669"/>
    <property type="project" value="UniProtKB-KW"/>
</dbReference>
<evidence type="ECO:0000256" key="1">
    <source>
        <dbReference type="ARBA" id="ARBA00022679"/>
    </source>
</evidence>
<protein>
    <submittedName>
        <fullName evidence="3">SAM-dependent methyltransferase</fullName>
    </submittedName>
</protein>
<comment type="caution">
    <text evidence="3">The sequence shown here is derived from an EMBL/GenBank/DDBJ whole genome shotgun (WGS) entry which is preliminary data.</text>
</comment>
<dbReference type="EMBL" id="BDJK01000056">
    <property type="protein sequence ID" value="GAV23809.1"/>
    <property type="molecule type" value="Genomic_DNA"/>
</dbReference>
<organism evidence="3 4">
    <name type="scientific">Carboxydothermus pertinax</name>
    <dbReference type="NCBI Taxonomy" id="870242"/>
    <lineage>
        <taxon>Bacteria</taxon>
        <taxon>Bacillati</taxon>
        <taxon>Bacillota</taxon>
        <taxon>Clostridia</taxon>
        <taxon>Thermoanaerobacterales</taxon>
        <taxon>Thermoanaerobacteraceae</taxon>
        <taxon>Carboxydothermus</taxon>
    </lineage>
</organism>
<dbReference type="AlphaFoldDB" id="A0A1L8CY68"/>
<evidence type="ECO:0000259" key="2">
    <source>
        <dbReference type="Pfam" id="PF13649"/>
    </source>
</evidence>
<dbReference type="OrthoDB" id="9811589at2"/>
<dbReference type="CDD" id="cd02440">
    <property type="entry name" value="AdoMet_MTases"/>
    <property type="match status" value="1"/>
</dbReference>
<sequence length="235" mass="27358">MPYRELASFYDLLLGGVPGEYWVGLIEDLLNRWNYKVRTIAELGCGTGVILEKLATQGYQLYGVDISPEMLAVAQTKKIKNTRFLFQDIVNLKLPEKVDLIFAFHDCLNYLKSKENLYKCFYQVKNNLKEQGLFYFDLNRLEWLLDLDIKPGELILDNIILNWTGKFSNDKFLIELRIFNRVCEKASYEQHELSLFQPEEVLKFLSDLNFSVLSVNHTATRSFYLAVKGVDGNER</sequence>
<dbReference type="InterPro" id="IPR029063">
    <property type="entry name" value="SAM-dependent_MTases_sf"/>
</dbReference>
<dbReference type="Gene3D" id="3.40.50.150">
    <property type="entry name" value="Vaccinia Virus protein VP39"/>
    <property type="match status" value="1"/>
</dbReference>
<dbReference type="SUPFAM" id="SSF53335">
    <property type="entry name" value="S-adenosyl-L-methionine-dependent methyltransferases"/>
    <property type="match status" value="1"/>
</dbReference>
<accession>A0A1L8CY68</accession>
<dbReference type="STRING" id="870242.cpu_23190"/>
<dbReference type="Gene3D" id="2.20.25.110">
    <property type="entry name" value="S-adenosyl-L-methionine-dependent methyltransferases"/>
    <property type="match status" value="1"/>
</dbReference>
<keyword evidence="1 3" id="KW-0808">Transferase</keyword>
<gene>
    <name evidence="3" type="ORF">cpu_23190</name>
</gene>
<dbReference type="PANTHER" id="PTHR43861">
    <property type="entry name" value="TRANS-ACONITATE 2-METHYLTRANSFERASE-RELATED"/>
    <property type="match status" value="1"/>
</dbReference>
<evidence type="ECO:0000313" key="3">
    <source>
        <dbReference type="EMBL" id="GAV23809.1"/>
    </source>
</evidence>
<feature type="domain" description="Methyltransferase" evidence="2">
    <location>
        <begin position="40"/>
        <end position="132"/>
    </location>
</feature>
<dbReference type="RefSeq" id="WP_075860209.1">
    <property type="nucleotide sequence ID" value="NZ_BDJK01000056.1"/>
</dbReference>
<proteinExistence type="predicted"/>
<name>A0A1L8CY68_9THEO</name>
<keyword evidence="4" id="KW-1185">Reference proteome</keyword>
<dbReference type="Proteomes" id="UP000187485">
    <property type="component" value="Unassembled WGS sequence"/>
</dbReference>
<reference evidence="4" key="1">
    <citation type="submission" date="2016-12" db="EMBL/GenBank/DDBJ databases">
        <title>Draft Genome Sequences od Carboxydothermus pertinax and islandicus, Hydrogenogenic Carboxydotrophic Bacteria.</title>
        <authorList>
            <person name="Fukuyama Y."/>
            <person name="Ohmae K."/>
            <person name="Yoneda Y."/>
            <person name="Yoshida T."/>
            <person name="Sako Y."/>
        </authorList>
    </citation>
    <scope>NUCLEOTIDE SEQUENCE [LARGE SCALE GENOMIC DNA]</scope>
    <source>
        <strain evidence="4">Ug1</strain>
    </source>
</reference>
<evidence type="ECO:0000313" key="4">
    <source>
        <dbReference type="Proteomes" id="UP000187485"/>
    </source>
</evidence>